<protein>
    <submittedName>
        <fullName evidence="3">Uncharacterized protein</fullName>
    </submittedName>
</protein>
<proteinExistence type="predicted"/>
<evidence type="ECO:0000256" key="2">
    <source>
        <dbReference type="SAM" id="MobiDB-lite"/>
    </source>
</evidence>
<gene>
    <name evidence="3" type="ORF">BJX63DRAFT_426627</name>
</gene>
<name>A0ABR4GRD8_9EURO</name>
<reference evidence="3 4" key="1">
    <citation type="submission" date="2024-07" db="EMBL/GenBank/DDBJ databases">
        <title>Section-level genome sequencing and comparative genomics of Aspergillus sections Usti and Cavernicolus.</title>
        <authorList>
            <consortium name="Lawrence Berkeley National Laboratory"/>
            <person name="Nybo J.L."/>
            <person name="Vesth T.C."/>
            <person name="Theobald S."/>
            <person name="Frisvad J.C."/>
            <person name="Larsen T.O."/>
            <person name="Kjaerboelling I."/>
            <person name="Rothschild-Mancinelli K."/>
            <person name="Lyhne E.K."/>
            <person name="Kogle M.E."/>
            <person name="Barry K."/>
            <person name="Clum A."/>
            <person name="Na H."/>
            <person name="Ledsgaard L."/>
            <person name="Lin J."/>
            <person name="Lipzen A."/>
            <person name="Kuo A."/>
            <person name="Riley R."/>
            <person name="Mondo S."/>
            <person name="Labutti K."/>
            <person name="Haridas S."/>
            <person name="Pangalinan J."/>
            <person name="Salamov A.A."/>
            <person name="Simmons B.A."/>
            <person name="Magnuson J.K."/>
            <person name="Chen J."/>
            <person name="Drula E."/>
            <person name="Henrissat B."/>
            <person name="Wiebenga A."/>
            <person name="Lubbers R.J."/>
            <person name="Gomes A.C."/>
            <person name="Makela M.R."/>
            <person name="Stajich J."/>
            <person name="Grigoriev I.V."/>
            <person name="Mortensen U.H."/>
            <person name="De Vries R.P."/>
            <person name="Baker S.E."/>
            <person name="Andersen M.R."/>
        </authorList>
    </citation>
    <scope>NUCLEOTIDE SEQUENCE [LARGE SCALE GENOMIC DNA]</scope>
    <source>
        <strain evidence="3 4">CBS 588.65</strain>
    </source>
</reference>
<organism evidence="3 4">
    <name type="scientific">Aspergillus granulosus</name>
    <dbReference type="NCBI Taxonomy" id="176169"/>
    <lineage>
        <taxon>Eukaryota</taxon>
        <taxon>Fungi</taxon>
        <taxon>Dikarya</taxon>
        <taxon>Ascomycota</taxon>
        <taxon>Pezizomycotina</taxon>
        <taxon>Eurotiomycetes</taxon>
        <taxon>Eurotiomycetidae</taxon>
        <taxon>Eurotiales</taxon>
        <taxon>Aspergillaceae</taxon>
        <taxon>Aspergillus</taxon>
        <taxon>Aspergillus subgen. Nidulantes</taxon>
    </lineage>
</organism>
<keyword evidence="4" id="KW-1185">Reference proteome</keyword>
<keyword evidence="1" id="KW-0175">Coiled coil</keyword>
<feature type="region of interest" description="Disordered" evidence="2">
    <location>
        <begin position="29"/>
        <end position="81"/>
    </location>
</feature>
<evidence type="ECO:0000313" key="3">
    <source>
        <dbReference type="EMBL" id="KAL2801611.1"/>
    </source>
</evidence>
<dbReference type="EMBL" id="JBFXLT010000290">
    <property type="protein sequence ID" value="KAL2801611.1"/>
    <property type="molecule type" value="Genomic_DNA"/>
</dbReference>
<evidence type="ECO:0000256" key="1">
    <source>
        <dbReference type="SAM" id="Coils"/>
    </source>
</evidence>
<dbReference type="Proteomes" id="UP001610334">
    <property type="component" value="Unassembled WGS sequence"/>
</dbReference>
<accession>A0ABR4GRD8</accession>
<feature type="coiled-coil region" evidence="1">
    <location>
        <begin position="89"/>
        <end position="126"/>
    </location>
</feature>
<feature type="compositionally biased region" description="Basic and acidic residues" evidence="2">
    <location>
        <begin position="36"/>
        <end position="81"/>
    </location>
</feature>
<evidence type="ECO:0000313" key="4">
    <source>
        <dbReference type="Proteomes" id="UP001610334"/>
    </source>
</evidence>
<comment type="caution">
    <text evidence="3">The sequence shown here is derived from an EMBL/GenBank/DDBJ whole genome shotgun (WGS) entry which is preliminary data.</text>
</comment>
<sequence length="127" mass="14641">MASNANPRGHHMPLSQTTRLEAFRSILKGVTSDSTQQRDDFRISEPIHDDNVREVRDDWDSTDKEGNQWRHGKVAEGSDRGSDHIEIISLDVSSLLEELKERIEALESSMEEQERWNKEVNQAVDRL</sequence>